<dbReference type="AlphaFoldDB" id="A0A4Y2QLS1"/>
<keyword evidence="2" id="KW-1185">Reference proteome</keyword>
<protein>
    <submittedName>
        <fullName evidence="1">Uncharacterized protein</fullName>
    </submittedName>
</protein>
<accession>A0A4Y2QLS1</accession>
<evidence type="ECO:0000313" key="2">
    <source>
        <dbReference type="Proteomes" id="UP000499080"/>
    </source>
</evidence>
<dbReference type="PANTHER" id="PTHR46409">
    <property type="entry name" value="HTH PSQ-TYPE DOMAIN-CONTAINING PROTEIN"/>
    <property type="match status" value="1"/>
</dbReference>
<dbReference type="PANTHER" id="PTHR46409:SF1">
    <property type="entry name" value="HTH PSQ-TYPE DOMAIN-CONTAINING PROTEIN"/>
    <property type="match status" value="1"/>
</dbReference>
<dbReference type="EMBL" id="BGPR01014211">
    <property type="protein sequence ID" value="GBN64215.1"/>
    <property type="molecule type" value="Genomic_DNA"/>
</dbReference>
<organism evidence="1 2">
    <name type="scientific">Araneus ventricosus</name>
    <name type="common">Orbweaver spider</name>
    <name type="synonym">Epeira ventricosa</name>
    <dbReference type="NCBI Taxonomy" id="182803"/>
    <lineage>
        <taxon>Eukaryota</taxon>
        <taxon>Metazoa</taxon>
        <taxon>Ecdysozoa</taxon>
        <taxon>Arthropoda</taxon>
        <taxon>Chelicerata</taxon>
        <taxon>Arachnida</taxon>
        <taxon>Araneae</taxon>
        <taxon>Araneomorphae</taxon>
        <taxon>Entelegynae</taxon>
        <taxon>Araneoidea</taxon>
        <taxon>Araneidae</taxon>
        <taxon>Araneus</taxon>
    </lineage>
</organism>
<dbReference type="OrthoDB" id="6617942at2759"/>
<sequence>MIEWFKCDVTEPPITADLIIEELKSIAENESIKDLQIYKFPFHTQSIERCVKLVTETASSLCGSYNRDGFIRNTMASLAIMPSFENKSN</sequence>
<reference evidence="1 2" key="1">
    <citation type="journal article" date="2019" name="Sci. Rep.">
        <title>Orb-weaving spider Araneus ventricosus genome elucidates the spidroin gene catalogue.</title>
        <authorList>
            <person name="Kono N."/>
            <person name="Nakamura H."/>
            <person name="Ohtoshi R."/>
            <person name="Moran D.A.P."/>
            <person name="Shinohara A."/>
            <person name="Yoshida Y."/>
            <person name="Fujiwara M."/>
            <person name="Mori M."/>
            <person name="Tomita M."/>
            <person name="Arakawa K."/>
        </authorList>
    </citation>
    <scope>NUCLEOTIDE SEQUENCE [LARGE SCALE GENOMIC DNA]</scope>
</reference>
<gene>
    <name evidence="1" type="ORF">AVEN_14001_1</name>
</gene>
<comment type="caution">
    <text evidence="1">The sequence shown here is derived from an EMBL/GenBank/DDBJ whole genome shotgun (WGS) entry which is preliminary data.</text>
</comment>
<dbReference type="Proteomes" id="UP000499080">
    <property type="component" value="Unassembled WGS sequence"/>
</dbReference>
<evidence type="ECO:0000313" key="1">
    <source>
        <dbReference type="EMBL" id="GBN64215.1"/>
    </source>
</evidence>
<name>A0A4Y2QLS1_ARAVE</name>
<proteinExistence type="predicted"/>